<proteinExistence type="predicted"/>
<dbReference type="GO" id="GO:0030992">
    <property type="term" value="C:intraciliary transport particle B"/>
    <property type="evidence" value="ECO:0007669"/>
    <property type="project" value="InterPro"/>
</dbReference>
<dbReference type="GO" id="GO:0060271">
    <property type="term" value="P:cilium assembly"/>
    <property type="evidence" value="ECO:0007669"/>
    <property type="project" value="InterPro"/>
</dbReference>
<sequence length="129" mass="15228">MINELRSVRQNAAEIDEEWNAKKTQYEHQQNLLMQDIHKIDDDVTQLKEETHKNESLYHQLQAQQLLLDTMKARMAEEKQLRSTAPGTKGDGKASLIDGMYRSHEECFEDQLRQLERRSHEAQSKQRHV</sequence>
<evidence type="ECO:0000313" key="2">
    <source>
        <dbReference type="EMBL" id="JAQ06631.1"/>
    </source>
</evidence>
<dbReference type="GO" id="GO:0042073">
    <property type="term" value="P:intraciliary transport"/>
    <property type="evidence" value="ECO:0007669"/>
    <property type="project" value="InterPro"/>
</dbReference>
<dbReference type="AlphaFoldDB" id="A0A146LEQ5"/>
<dbReference type="PANTHER" id="PTHR15614">
    <property type="entry name" value="INTRAFLAGELLAR TRANSPORT PROTEIN 81 HOMOLOG"/>
    <property type="match status" value="1"/>
</dbReference>
<dbReference type="PANTHER" id="PTHR15614:SF2">
    <property type="entry name" value="INTRAFLAGELLAR TRANSPORT PROTEIN 81 HOMOLOG"/>
    <property type="match status" value="1"/>
</dbReference>
<name>A0A146LEQ5_LYGHE</name>
<feature type="region of interest" description="Disordered" evidence="1">
    <location>
        <begin position="78"/>
        <end position="98"/>
    </location>
</feature>
<dbReference type="GO" id="GO:0015631">
    <property type="term" value="F:tubulin binding"/>
    <property type="evidence" value="ECO:0007669"/>
    <property type="project" value="InterPro"/>
</dbReference>
<protein>
    <submittedName>
        <fullName evidence="2">Uncharacterized protein</fullName>
    </submittedName>
</protein>
<dbReference type="GO" id="GO:0036064">
    <property type="term" value="C:ciliary basal body"/>
    <property type="evidence" value="ECO:0007669"/>
    <property type="project" value="TreeGrafter"/>
</dbReference>
<gene>
    <name evidence="2" type="ORF">g.22066</name>
</gene>
<dbReference type="EMBL" id="GDHC01011998">
    <property type="protein sequence ID" value="JAQ06631.1"/>
    <property type="molecule type" value="Transcribed_RNA"/>
</dbReference>
<evidence type="ECO:0000256" key="1">
    <source>
        <dbReference type="SAM" id="MobiDB-lite"/>
    </source>
</evidence>
<accession>A0A146LEQ5</accession>
<dbReference type="InterPro" id="IPR029600">
    <property type="entry name" value="IFT81"/>
</dbReference>
<reference evidence="2" key="1">
    <citation type="journal article" date="2016" name="Gigascience">
        <title>De novo construction of an expanded transcriptome assembly for the western tarnished plant bug, Lygus hesperus.</title>
        <authorList>
            <person name="Tassone E.E."/>
            <person name="Geib S.M."/>
            <person name="Hall B."/>
            <person name="Fabrick J.A."/>
            <person name="Brent C.S."/>
            <person name="Hull J.J."/>
        </authorList>
    </citation>
    <scope>NUCLEOTIDE SEQUENCE</scope>
</reference>
<organism evidence="2">
    <name type="scientific">Lygus hesperus</name>
    <name type="common">Western plant bug</name>
    <dbReference type="NCBI Taxonomy" id="30085"/>
    <lineage>
        <taxon>Eukaryota</taxon>
        <taxon>Metazoa</taxon>
        <taxon>Ecdysozoa</taxon>
        <taxon>Arthropoda</taxon>
        <taxon>Hexapoda</taxon>
        <taxon>Insecta</taxon>
        <taxon>Pterygota</taxon>
        <taxon>Neoptera</taxon>
        <taxon>Paraneoptera</taxon>
        <taxon>Hemiptera</taxon>
        <taxon>Heteroptera</taxon>
        <taxon>Panheteroptera</taxon>
        <taxon>Cimicomorpha</taxon>
        <taxon>Miridae</taxon>
        <taxon>Mirini</taxon>
        <taxon>Lygus</taxon>
    </lineage>
</organism>